<gene>
    <name evidence="1" type="ORF">PGLA1383_LOCUS6352</name>
</gene>
<comment type="caution">
    <text evidence="1">The sequence shown here is derived from an EMBL/GenBank/DDBJ whole genome shotgun (WGS) entry which is preliminary data.</text>
</comment>
<proteinExistence type="predicted"/>
<keyword evidence="2" id="KW-1185">Reference proteome</keyword>
<name>A0A813DPZ6_POLGL</name>
<reference evidence="1" key="1">
    <citation type="submission" date="2021-02" db="EMBL/GenBank/DDBJ databases">
        <authorList>
            <person name="Dougan E. K."/>
            <person name="Rhodes N."/>
            <person name="Thang M."/>
            <person name="Chan C."/>
        </authorList>
    </citation>
    <scope>NUCLEOTIDE SEQUENCE</scope>
</reference>
<evidence type="ECO:0000313" key="2">
    <source>
        <dbReference type="Proteomes" id="UP000654075"/>
    </source>
</evidence>
<dbReference type="EMBL" id="CAJNNV010002634">
    <property type="protein sequence ID" value="CAE8587515.1"/>
    <property type="molecule type" value="Genomic_DNA"/>
</dbReference>
<organism evidence="1 2">
    <name type="scientific">Polarella glacialis</name>
    <name type="common">Dinoflagellate</name>
    <dbReference type="NCBI Taxonomy" id="89957"/>
    <lineage>
        <taxon>Eukaryota</taxon>
        <taxon>Sar</taxon>
        <taxon>Alveolata</taxon>
        <taxon>Dinophyceae</taxon>
        <taxon>Suessiales</taxon>
        <taxon>Suessiaceae</taxon>
        <taxon>Polarella</taxon>
    </lineage>
</organism>
<feature type="non-terminal residue" evidence="1">
    <location>
        <position position="226"/>
    </location>
</feature>
<sequence>VLSKEREVSMVEAHLRRLKLNPGADDPVPPGERCLVIAKQVQSMFRMDFGLAVSDEDMSFLAVAFCFHRDPKKRTFHGPWREWLLDADLLVDALRGEPSPGRRQTLDRLYTLLQEEAGIPRENSLNIGWVEKHMSDVERAAELESTYANPVQRSFTPEDLLDAFPLLRPHDSIPRAAFVRWMGDITFDAPTHALFRSKLREIFGPLAITAAVNCQDLWDFPLYLDG</sequence>
<protein>
    <submittedName>
        <fullName evidence="1">Uncharacterized protein</fullName>
    </submittedName>
</protein>
<dbReference type="Proteomes" id="UP000654075">
    <property type="component" value="Unassembled WGS sequence"/>
</dbReference>
<accession>A0A813DPZ6</accession>
<evidence type="ECO:0000313" key="1">
    <source>
        <dbReference type="EMBL" id="CAE8587515.1"/>
    </source>
</evidence>
<dbReference type="AlphaFoldDB" id="A0A813DPZ6"/>